<feature type="region of interest" description="Disordered" evidence="1">
    <location>
        <begin position="1"/>
        <end position="20"/>
    </location>
</feature>
<dbReference type="OrthoDB" id="10010998at2759"/>
<evidence type="ECO:0000256" key="1">
    <source>
        <dbReference type="SAM" id="MobiDB-lite"/>
    </source>
</evidence>
<reference evidence="2" key="1">
    <citation type="submission" date="2017-05" db="UniProtKB">
        <authorList>
            <consortium name="EnsemblMetazoa"/>
        </authorList>
    </citation>
    <scope>IDENTIFICATION</scope>
</reference>
<sequence length="558" mass="63018">LESPQSVGPESADTNPVDLFAHSSEPASLCENAGEFESSFDLAMLASDEDSDCEVEKDIEEQSLSELDEIESMVNPHENLDLYEEVEGACLIEDGQFEGLHVAADDNIQLEDEYFQPLYEGHWKDIQYIHNPASITNSSIISSTTMLQNNADFFSCKEHLGVIINTDGVPLFKSSRTTLWPVYLEIGNYPPTVRFRKENAVICGFWIGQSKPDMQVLLKRILKAIDNLNILGFSFDSPDGVKTIRIKLLFGVFDLIAKAKALCMNQFNGHCGCPTCLHPGEHKGSHVYTPGLTYPIRTEEGIEYAVAKGVSENKTIEGVKGTSPLHSYVHLVNGVPPDYMHCVLKGVTKALLKLWTNPSNRSKPFSIRIELKNVDKTLCKQKPPYEFTRSPRSITGDMNYWKASEFRTWLLFYSLPLLLHILPPLYFHHFALLVCAMHILLSKQITDMACGAAEEMLLDFYNLLPELYGVHSCTMNAHSLTHLCYYVRLWKRAVNSNRQVADQLSCHIDVQIMLQKLYSEIEKKESESCLNFLEFNRHSSTMTKLTYVYAIGASKFVL</sequence>
<evidence type="ECO:0000313" key="2">
    <source>
        <dbReference type="EnsemblMetazoa" id="Aqu2.1.15387_001"/>
    </source>
</evidence>
<dbReference type="EnsemblMetazoa" id="Aqu2.1.15387_001">
    <property type="protein sequence ID" value="Aqu2.1.15387_001"/>
    <property type="gene ID" value="Aqu2.1.15387"/>
</dbReference>
<name>A0A1X7TKI8_AMPQE</name>
<feature type="compositionally biased region" description="Polar residues" evidence="1">
    <location>
        <begin position="1"/>
        <end position="14"/>
    </location>
</feature>
<protein>
    <recommendedName>
        <fullName evidence="3">Transposase domain-containing protein</fullName>
    </recommendedName>
</protein>
<dbReference type="OMA" id="YPIRTEE"/>
<organism evidence="2">
    <name type="scientific">Amphimedon queenslandica</name>
    <name type="common">Sponge</name>
    <dbReference type="NCBI Taxonomy" id="400682"/>
    <lineage>
        <taxon>Eukaryota</taxon>
        <taxon>Metazoa</taxon>
        <taxon>Porifera</taxon>
        <taxon>Demospongiae</taxon>
        <taxon>Heteroscleromorpha</taxon>
        <taxon>Haplosclerida</taxon>
        <taxon>Niphatidae</taxon>
        <taxon>Amphimedon</taxon>
    </lineage>
</organism>
<dbReference type="InParanoid" id="A0A1X7TKI8"/>
<dbReference type="AlphaFoldDB" id="A0A1X7TKI8"/>
<proteinExistence type="predicted"/>
<dbReference type="PANTHER" id="PTHR46579:SF1">
    <property type="entry name" value="F5_8 TYPE C DOMAIN-CONTAINING PROTEIN"/>
    <property type="match status" value="1"/>
</dbReference>
<dbReference type="PANTHER" id="PTHR46579">
    <property type="entry name" value="F5/8 TYPE C DOMAIN-CONTAINING PROTEIN-RELATED"/>
    <property type="match status" value="1"/>
</dbReference>
<evidence type="ECO:0008006" key="3">
    <source>
        <dbReference type="Google" id="ProtNLM"/>
    </source>
</evidence>
<accession>A0A1X7TKI8</accession>